<dbReference type="Proteomes" id="UP001219862">
    <property type="component" value="Unassembled WGS sequence"/>
</dbReference>
<dbReference type="InterPro" id="IPR001763">
    <property type="entry name" value="Rhodanese-like_dom"/>
</dbReference>
<evidence type="ECO:0000313" key="5">
    <source>
        <dbReference type="EMBL" id="MDC8786271.1"/>
    </source>
</evidence>
<keyword evidence="6" id="KW-1185">Reference proteome</keyword>
<dbReference type="PROSITE" id="PS00380">
    <property type="entry name" value="RHODANESE_1"/>
    <property type="match status" value="1"/>
</dbReference>
<organism evidence="5 6">
    <name type="scientific">Roseateles koreensis</name>
    <dbReference type="NCBI Taxonomy" id="2987526"/>
    <lineage>
        <taxon>Bacteria</taxon>
        <taxon>Pseudomonadati</taxon>
        <taxon>Pseudomonadota</taxon>
        <taxon>Betaproteobacteria</taxon>
        <taxon>Burkholderiales</taxon>
        <taxon>Sphaerotilaceae</taxon>
        <taxon>Roseateles</taxon>
    </lineage>
</organism>
<evidence type="ECO:0000313" key="6">
    <source>
        <dbReference type="Proteomes" id="UP001219862"/>
    </source>
</evidence>
<dbReference type="Pfam" id="PF00581">
    <property type="entry name" value="Rhodanese"/>
    <property type="match status" value="2"/>
</dbReference>
<dbReference type="SUPFAM" id="SSF52821">
    <property type="entry name" value="Rhodanese/Cell cycle control phosphatase"/>
    <property type="match status" value="2"/>
</dbReference>
<dbReference type="PANTHER" id="PTHR11364:SF27">
    <property type="entry name" value="SULFURTRANSFERASE"/>
    <property type="match status" value="1"/>
</dbReference>
<dbReference type="CDD" id="cd01448">
    <property type="entry name" value="TST_Repeat_1"/>
    <property type="match status" value="1"/>
</dbReference>
<evidence type="ECO:0000256" key="2">
    <source>
        <dbReference type="ARBA" id="ARBA00022737"/>
    </source>
</evidence>
<gene>
    <name evidence="5" type="ORF">PRZ01_13840</name>
</gene>
<dbReference type="RefSeq" id="WP_273597388.1">
    <property type="nucleotide sequence ID" value="NZ_JAQQXS010000012.1"/>
</dbReference>
<dbReference type="Gene3D" id="3.40.250.10">
    <property type="entry name" value="Rhodanese-like domain"/>
    <property type="match status" value="2"/>
</dbReference>
<dbReference type="CDD" id="cd01449">
    <property type="entry name" value="TST_Repeat_2"/>
    <property type="match status" value="1"/>
</dbReference>
<dbReference type="SMART" id="SM00450">
    <property type="entry name" value="RHOD"/>
    <property type="match status" value="2"/>
</dbReference>
<reference evidence="5 6" key="1">
    <citation type="submission" date="2022-10" db="EMBL/GenBank/DDBJ databases">
        <title>paucibacter sp. hw8 Genome sequencing.</title>
        <authorList>
            <person name="Park S."/>
        </authorList>
    </citation>
    <scope>NUCLEOTIDE SEQUENCE [LARGE SCALE GENOMIC DNA]</scope>
    <source>
        <strain evidence="6">hw8</strain>
    </source>
</reference>
<keyword evidence="1 3" id="KW-0808">Transferase</keyword>
<sequence length="283" mass="29960">MPSSHQALISAAELKGLLAQGQAPLLIDVSFDLGETDAGERAYRAAHLPGAHYLHLDRDLSGAKTGRNGRHPLPAPEAWARCLSNLGVRAGQQVVAYDAQGGMYAARLWWLLRWVGHAEVAVLDGGLQAWVAAGGAVADTVSPAANPSVFQTGPSLVAQIDADHLQAQLGRVRLIDARAPERFRGDVEPLDAKAGHIPGASNRLFKNNLQADGTFKPAARLREEFLSLLGPFSAEQTVHQCGSGVTACHNLLAMMHAGLPGAQLYPGSWSEWSSTPGRPLAQG</sequence>
<accession>A0ABT5KTX3</accession>
<evidence type="ECO:0000256" key="3">
    <source>
        <dbReference type="RuleBase" id="RU000507"/>
    </source>
</evidence>
<dbReference type="EMBL" id="JAQQXS010000012">
    <property type="protein sequence ID" value="MDC8786271.1"/>
    <property type="molecule type" value="Genomic_DNA"/>
</dbReference>
<dbReference type="InterPro" id="IPR036873">
    <property type="entry name" value="Rhodanese-like_dom_sf"/>
</dbReference>
<protein>
    <recommendedName>
        <fullName evidence="3">Sulfurtransferase</fullName>
    </recommendedName>
</protein>
<dbReference type="InterPro" id="IPR045078">
    <property type="entry name" value="TST/MPST-like"/>
</dbReference>
<feature type="domain" description="Rhodanese" evidence="4">
    <location>
        <begin position="168"/>
        <end position="281"/>
    </location>
</feature>
<feature type="domain" description="Rhodanese" evidence="4">
    <location>
        <begin position="20"/>
        <end position="139"/>
    </location>
</feature>
<name>A0ABT5KTX3_9BURK</name>
<evidence type="ECO:0000256" key="1">
    <source>
        <dbReference type="ARBA" id="ARBA00022679"/>
    </source>
</evidence>
<dbReference type="PANTHER" id="PTHR11364">
    <property type="entry name" value="THIOSULFATE SULFERTANSFERASE"/>
    <property type="match status" value="1"/>
</dbReference>
<comment type="caution">
    <text evidence="5">The sequence shown here is derived from an EMBL/GenBank/DDBJ whole genome shotgun (WGS) entry which is preliminary data.</text>
</comment>
<keyword evidence="2" id="KW-0677">Repeat</keyword>
<dbReference type="PROSITE" id="PS00683">
    <property type="entry name" value="RHODANESE_2"/>
    <property type="match status" value="1"/>
</dbReference>
<dbReference type="InterPro" id="IPR001307">
    <property type="entry name" value="Thiosulphate_STrfase_CS"/>
</dbReference>
<evidence type="ECO:0000259" key="4">
    <source>
        <dbReference type="PROSITE" id="PS50206"/>
    </source>
</evidence>
<dbReference type="PROSITE" id="PS50206">
    <property type="entry name" value="RHODANESE_3"/>
    <property type="match status" value="2"/>
</dbReference>
<proteinExistence type="predicted"/>